<dbReference type="EMBL" id="KN838617">
    <property type="protein sequence ID" value="KIK00853.1"/>
    <property type="molecule type" value="Genomic_DNA"/>
</dbReference>
<evidence type="ECO:0000313" key="1">
    <source>
        <dbReference type="EMBL" id="KIK00853.1"/>
    </source>
</evidence>
<protein>
    <recommendedName>
        <fullName evidence="3">hAT-like transposase RNase-H fold domain-containing protein</fullName>
    </recommendedName>
</protein>
<proteinExistence type="predicted"/>
<dbReference type="OrthoDB" id="3359487at2759"/>
<evidence type="ECO:0000313" key="2">
    <source>
        <dbReference type="Proteomes" id="UP000054477"/>
    </source>
</evidence>
<dbReference type="Proteomes" id="UP000054477">
    <property type="component" value="Unassembled WGS sequence"/>
</dbReference>
<dbReference type="AlphaFoldDB" id="A0A0C9XYD4"/>
<dbReference type="HOGENOM" id="CLU_206233_0_0_1"/>
<sequence length="52" mass="6299">KLLNKYYSKTDLLNMYCVALVLHPQLKLKYFPQHGWEKEWVNTAAEIVREEF</sequence>
<name>A0A0C9XYD4_9AGAR</name>
<reference evidence="1 2" key="1">
    <citation type="submission" date="2014-04" db="EMBL/GenBank/DDBJ databases">
        <authorList>
            <consortium name="DOE Joint Genome Institute"/>
            <person name="Kuo A."/>
            <person name="Kohler A."/>
            <person name="Nagy L.G."/>
            <person name="Floudas D."/>
            <person name="Copeland A."/>
            <person name="Barry K.W."/>
            <person name="Cichocki N."/>
            <person name="Veneault-Fourrey C."/>
            <person name="LaButti K."/>
            <person name="Lindquist E.A."/>
            <person name="Lipzen A."/>
            <person name="Lundell T."/>
            <person name="Morin E."/>
            <person name="Murat C."/>
            <person name="Sun H."/>
            <person name="Tunlid A."/>
            <person name="Henrissat B."/>
            <person name="Grigoriev I.V."/>
            <person name="Hibbett D.S."/>
            <person name="Martin F."/>
            <person name="Nordberg H.P."/>
            <person name="Cantor M.N."/>
            <person name="Hua S.X."/>
        </authorList>
    </citation>
    <scope>NUCLEOTIDE SEQUENCE [LARGE SCALE GENOMIC DNA]</scope>
    <source>
        <strain evidence="1 2">LaAM-08-1</strain>
    </source>
</reference>
<feature type="non-terminal residue" evidence="1">
    <location>
        <position position="1"/>
    </location>
</feature>
<keyword evidence="2" id="KW-1185">Reference proteome</keyword>
<organism evidence="1 2">
    <name type="scientific">Laccaria amethystina LaAM-08-1</name>
    <dbReference type="NCBI Taxonomy" id="1095629"/>
    <lineage>
        <taxon>Eukaryota</taxon>
        <taxon>Fungi</taxon>
        <taxon>Dikarya</taxon>
        <taxon>Basidiomycota</taxon>
        <taxon>Agaricomycotina</taxon>
        <taxon>Agaricomycetes</taxon>
        <taxon>Agaricomycetidae</taxon>
        <taxon>Agaricales</taxon>
        <taxon>Agaricineae</taxon>
        <taxon>Hydnangiaceae</taxon>
        <taxon>Laccaria</taxon>
    </lineage>
</organism>
<gene>
    <name evidence="1" type="ORF">K443DRAFT_70947</name>
</gene>
<feature type="non-terminal residue" evidence="1">
    <location>
        <position position="52"/>
    </location>
</feature>
<reference evidence="2" key="2">
    <citation type="submission" date="2015-01" db="EMBL/GenBank/DDBJ databases">
        <title>Evolutionary Origins and Diversification of the Mycorrhizal Mutualists.</title>
        <authorList>
            <consortium name="DOE Joint Genome Institute"/>
            <consortium name="Mycorrhizal Genomics Consortium"/>
            <person name="Kohler A."/>
            <person name="Kuo A."/>
            <person name="Nagy L.G."/>
            <person name="Floudas D."/>
            <person name="Copeland A."/>
            <person name="Barry K.W."/>
            <person name="Cichocki N."/>
            <person name="Veneault-Fourrey C."/>
            <person name="LaButti K."/>
            <person name="Lindquist E.A."/>
            <person name="Lipzen A."/>
            <person name="Lundell T."/>
            <person name="Morin E."/>
            <person name="Murat C."/>
            <person name="Riley R."/>
            <person name="Ohm R."/>
            <person name="Sun H."/>
            <person name="Tunlid A."/>
            <person name="Henrissat B."/>
            <person name="Grigoriev I.V."/>
            <person name="Hibbett D.S."/>
            <person name="Martin F."/>
        </authorList>
    </citation>
    <scope>NUCLEOTIDE SEQUENCE [LARGE SCALE GENOMIC DNA]</scope>
    <source>
        <strain evidence="2">LaAM-08-1</strain>
    </source>
</reference>
<accession>A0A0C9XYD4</accession>
<evidence type="ECO:0008006" key="3">
    <source>
        <dbReference type="Google" id="ProtNLM"/>
    </source>
</evidence>